<accession>A0A081XKS4</accession>
<keyword evidence="2" id="KW-1185">Reference proteome</keyword>
<dbReference type="EMBL" id="JFCB01000029">
    <property type="protein sequence ID" value="KES04147.1"/>
    <property type="molecule type" value="Genomic_DNA"/>
</dbReference>
<dbReference type="Proteomes" id="UP000028341">
    <property type="component" value="Unassembled WGS sequence"/>
</dbReference>
<dbReference type="AlphaFoldDB" id="A0A081XKS4"/>
<reference evidence="1 2" key="1">
    <citation type="submission" date="2014-02" db="EMBL/GenBank/DDBJ databases">
        <title>The genome announcement of Streptomyces toyocaensis NRRL15009.</title>
        <authorList>
            <person name="Hong H.-J."/>
            <person name="Kwun M.J."/>
        </authorList>
    </citation>
    <scope>NUCLEOTIDE SEQUENCE [LARGE SCALE GENOMIC DNA]</scope>
    <source>
        <strain evidence="1 2">NRRL 15009</strain>
    </source>
</reference>
<gene>
    <name evidence="1" type="ORF">BU52_26370</name>
</gene>
<comment type="caution">
    <text evidence="1">The sequence shown here is derived from an EMBL/GenBank/DDBJ whole genome shotgun (WGS) entry which is preliminary data.</text>
</comment>
<evidence type="ECO:0000313" key="2">
    <source>
        <dbReference type="Proteomes" id="UP000028341"/>
    </source>
</evidence>
<protein>
    <submittedName>
        <fullName evidence="1">Uncharacterized protein</fullName>
    </submittedName>
</protein>
<sequence length="60" mass="6293">MSRFGSLRVRTASYVVVMTPAAVESPAGLIITGCTVLPHDDQERIGCAEDAAVVVRDGTC</sequence>
<proteinExistence type="predicted"/>
<dbReference type="STRING" id="55952.BU52_26370"/>
<organism evidence="1 2">
    <name type="scientific">Streptomyces toyocaensis</name>
    <dbReference type="NCBI Taxonomy" id="55952"/>
    <lineage>
        <taxon>Bacteria</taxon>
        <taxon>Bacillati</taxon>
        <taxon>Actinomycetota</taxon>
        <taxon>Actinomycetes</taxon>
        <taxon>Kitasatosporales</taxon>
        <taxon>Streptomycetaceae</taxon>
        <taxon>Streptomyces</taxon>
    </lineage>
</organism>
<name>A0A081XKS4_STRTO</name>
<evidence type="ECO:0000313" key="1">
    <source>
        <dbReference type="EMBL" id="KES04147.1"/>
    </source>
</evidence>